<accession>A0A6J6D607</accession>
<proteinExistence type="predicted"/>
<sequence length="126" mass="13554">MVQTKPRLEDGTPFPTVYYLTLPAATSAVSTLEAEGLMTELQDRLSEDEDLARNYQSAHLSYLSDRAELGQVEEIDGISAGGMPTRVKCLHSLVAHSLAKGPGVNMIGDLALAACSWSPSRCVCEK</sequence>
<evidence type="ECO:0000313" key="1">
    <source>
        <dbReference type="EMBL" id="CAB4558766.1"/>
    </source>
</evidence>
<dbReference type="PANTHER" id="PTHR37163:SF1">
    <property type="entry name" value="DUF501 DOMAIN-CONTAINING PROTEIN"/>
    <property type="match status" value="1"/>
</dbReference>
<reference evidence="1" key="1">
    <citation type="submission" date="2020-05" db="EMBL/GenBank/DDBJ databases">
        <authorList>
            <person name="Chiriac C."/>
            <person name="Salcher M."/>
            <person name="Ghai R."/>
            <person name="Kavagutti S V."/>
        </authorList>
    </citation>
    <scope>NUCLEOTIDE SEQUENCE</scope>
</reference>
<dbReference type="PANTHER" id="PTHR37163">
    <property type="entry name" value="CONSERVED PROTEIN"/>
    <property type="match status" value="1"/>
</dbReference>
<name>A0A6J6D607_9ZZZZ</name>
<organism evidence="1">
    <name type="scientific">freshwater metagenome</name>
    <dbReference type="NCBI Taxonomy" id="449393"/>
    <lineage>
        <taxon>unclassified sequences</taxon>
        <taxon>metagenomes</taxon>
        <taxon>ecological metagenomes</taxon>
    </lineage>
</organism>
<dbReference type="AlphaFoldDB" id="A0A6J6D607"/>
<dbReference type="InterPro" id="IPR007511">
    <property type="entry name" value="DUF501"/>
</dbReference>
<gene>
    <name evidence="1" type="ORF">UFOPK1581_00647</name>
</gene>
<dbReference type="EMBL" id="CAEZTB010000104">
    <property type="protein sequence ID" value="CAB4558766.1"/>
    <property type="molecule type" value="Genomic_DNA"/>
</dbReference>
<protein>
    <submittedName>
        <fullName evidence="1">Unannotated protein</fullName>
    </submittedName>
</protein>
<dbReference type="Pfam" id="PF04417">
    <property type="entry name" value="DUF501"/>
    <property type="match status" value="1"/>
</dbReference>